<keyword evidence="1" id="KW-0732">Signal</keyword>
<proteinExistence type="predicted"/>
<reference evidence="4" key="1">
    <citation type="journal article" date="2019" name="Int. J. Syst. Evol. Microbiol.">
        <title>The Global Catalogue of Microorganisms (GCM) 10K type strain sequencing project: providing services to taxonomists for standard genome sequencing and annotation.</title>
        <authorList>
            <consortium name="The Broad Institute Genomics Platform"/>
            <consortium name="The Broad Institute Genome Sequencing Center for Infectious Disease"/>
            <person name="Wu L."/>
            <person name="Ma J."/>
        </authorList>
    </citation>
    <scope>NUCLEOTIDE SEQUENCE [LARGE SCALE GENOMIC DNA]</scope>
    <source>
        <strain evidence="4">KCTC 52640</strain>
    </source>
</reference>
<protein>
    <submittedName>
        <fullName evidence="3">DUF2059 domain-containing protein</fullName>
    </submittedName>
</protein>
<comment type="caution">
    <text evidence="3">The sequence shown here is derived from an EMBL/GenBank/DDBJ whole genome shotgun (WGS) entry which is preliminary data.</text>
</comment>
<dbReference type="Pfam" id="PF09832">
    <property type="entry name" value="DUF2059"/>
    <property type="match status" value="1"/>
</dbReference>
<organism evidence="3 4">
    <name type="scientific">Salinisphaera aquimarina</name>
    <dbReference type="NCBI Taxonomy" id="2094031"/>
    <lineage>
        <taxon>Bacteria</taxon>
        <taxon>Pseudomonadati</taxon>
        <taxon>Pseudomonadota</taxon>
        <taxon>Gammaproteobacteria</taxon>
        <taxon>Salinisphaerales</taxon>
        <taxon>Salinisphaeraceae</taxon>
        <taxon>Salinisphaera</taxon>
    </lineage>
</organism>
<dbReference type="Proteomes" id="UP001595462">
    <property type="component" value="Unassembled WGS sequence"/>
</dbReference>
<dbReference type="InterPro" id="IPR018637">
    <property type="entry name" value="DUF2059"/>
</dbReference>
<gene>
    <name evidence="3" type="ORF">ACFOSU_02090</name>
</gene>
<dbReference type="PROSITE" id="PS51257">
    <property type="entry name" value="PROKAR_LIPOPROTEIN"/>
    <property type="match status" value="1"/>
</dbReference>
<feature type="domain" description="DUF2059" evidence="2">
    <location>
        <begin position="117"/>
        <end position="171"/>
    </location>
</feature>
<dbReference type="RefSeq" id="WP_380685967.1">
    <property type="nucleotide sequence ID" value="NZ_JBHRSS010000001.1"/>
</dbReference>
<accession>A0ABV7EMH5</accession>
<keyword evidence="4" id="KW-1185">Reference proteome</keyword>
<evidence type="ECO:0000259" key="2">
    <source>
        <dbReference type="Pfam" id="PF09832"/>
    </source>
</evidence>
<sequence length="184" mass="20133">MKTSVLPRRPNRTASIGAGLALLLSLACGHGAIAQTTATGQASAPNASKDDLIRELVGLTDAAQLEAVFSRQFIDRVANAVAFLQPTMDPATMTVIRQEATDVIHERIESGDALYSVLYPVYEKHFNIFELNELVTFYESPLGQKLVRVSPQLLTESLSLGREWGLSLVPEIIDRVQTRLANQN</sequence>
<name>A0ABV7EMH5_9GAMM</name>
<evidence type="ECO:0000313" key="4">
    <source>
        <dbReference type="Proteomes" id="UP001595462"/>
    </source>
</evidence>
<evidence type="ECO:0000256" key="1">
    <source>
        <dbReference type="SAM" id="SignalP"/>
    </source>
</evidence>
<feature type="signal peptide" evidence="1">
    <location>
        <begin position="1"/>
        <end position="34"/>
    </location>
</feature>
<feature type="chain" id="PRO_5045337085" evidence="1">
    <location>
        <begin position="35"/>
        <end position="184"/>
    </location>
</feature>
<dbReference type="EMBL" id="JBHRSS010000001">
    <property type="protein sequence ID" value="MFC3102676.1"/>
    <property type="molecule type" value="Genomic_DNA"/>
</dbReference>
<evidence type="ECO:0000313" key="3">
    <source>
        <dbReference type="EMBL" id="MFC3102676.1"/>
    </source>
</evidence>